<evidence type="ECO:0000313" key="2">
    <source>
        <dbReference type="Proteomes" id="UP000092445"/>
    </source>
</evidence>
<name>A0A1A9Z3Z8_GLOPL</name>
<proteinExistence type="predicted"/>
<dbReference type="Proteomes" id="UP000092445">
    <property type="component" value="Unassembled WGS sequence"/>
</dbReference>
<organism evidence="1 2">
    <name type="scientific">Glossina pallidipes</name>
    <name type="common">Tsetse fly</name>
    <dbReference type="NCBI Taxonomy" id="7398"/>
    <lineage>
        <taxon>Eukaryota</taxon>
        <taxon>Metazoa</taxon>
        <taxon>Ecdysozoa</taxon>
        <taxon>Arthropoda</taxon>
        <taxon>Hexapoda</taxon>
        <taxon>Insecta</taxon>
        <taxon>Pterygota</taxon>
        <taxon>Neoptera</taxon>
        <taxon>Endopterygota</taxon>
        <taxon>Diptera</taxon>
        <taxon>Brachycera</taxon>
        <taxon>Muscomorpha</taxon>
        <taxon>Hippoboscoidea</taxon>
        <taxon>Glossinidae</taxon>
        <taxon>Glossina</taxon>
    </lineage>
</organism>
<protein>
    <submittedName>
        <fullName evidence="1">Uncharacterized protein</fullName>
    </submittedName>
</protein>
<accession>A0A1A9Z3Z8</accession>
<dbReference type="EnsemblMetazoa" id="GPAI003136-RA">
    <property type="protein sequence ID" value="GPAI003136-PA"/>
    <property type="gene ID" value="GPAI003136"/>
</dbReference>
<keyword evidence="2" id="KW-1185">Reference proteome</keyword>
<sequence>MERRMESKSFVNFMLRPQGITSSKGSKTCLSIHFKALPQTQVYMHKGRQFPETGRKSLLKKCGMAYGGYAAPLEISLYMYALQYKQDMTTTFIRYTTLLTDTVISRYLMCFTSLRFEILTHPRLSLRSLIRHHSIRFESYSLWGLGDYTYILRKQDTKHPKMNERNT</sequence>
<dbReference type="VEuPathDB" id="VectorBase:GPAI003136"/>
<dbReference type="AlphaFoldDB" id="A0A1A9Z3Z8"/>
<evidence type="ECO:0000313" key="1">
    <source>
        <dbReference type="EnsemblMetazoa" id="GPAI003136-PA"/>
    </source>
</evidence>
<reference evidence="1" key="2">
    <citation type="submission" date="2020-05" db="UniProtKB">
        <authorList>
            <consortium name="EnsemblMetazoa"/>
        </authorList>
    </citation>
    <scope>IDENTIFICATION</scope>
    <source>
        <strain evidence="1">IAEA</strain>
    </source>
</reference>
<reference evidence="2" key="1">
    <citation type="submission" date="2014-03" db="EMBL/GenBank/DDBJ databases">
        <authorList>
            <person name="Aksoy S."/>
            <person name="Warren W."/>
            <person name="Wilson R.K."/>
        </authorList>
    </citation>
    <scope>NUCLEOTIDE SEQUENCE [LARGE SCALE GENOMIC DNA]</scope>
    <source>
        <strain evidence="2">IAEA</strain>
    </source>
</reference>